<keyword evidence="1" id="KW-0472">Membrane</keyword>
<keyword evidence="1" id="KW-1133">Transmembrane helix</keyword>
<evidence type="ECO:0008006" key="4">
    <source>
        <dbReference type="Google" id="ProtNLM"/>
    </source>
</evidence>
<keyword evidence="1" id="KW-0812">Transmembrane</keyword>
<proteinExistence type="predicted"/>
<evidence type="ECO:0000313" key="2">
    <source>
        <dbReference type="EMBL" id="QCD42130.1"/>
    </source>
</evidence>
<protein>
    <recommendedName>
        <fullName evidence="4">Septum formation initiator family protein</fullName>
    </recommendedName>
</protein>
<sequence length="98" mass="11673">MAMNNFYAWCKRYLSFTLLAAVTVTVLVLFVNENSLLRTVEQERRITELEAAISESTDTLEYYRGLNHSLDTDKETMERIVREQYHMQHPDEDVYIYE</sequence>
<evidence type="ECO:0000256" key="1">
    <source>
        <dbReference type="SAM" id="Phobius"/>
    </source>
</evidence>
<dbReference type="EMBL" id="CP039396">
    <property type="protein sequence ID" value="QCD42130.1"/>
    <property type="molecule type" value="Genomic_DNA"/>
</dbReference>
<accession>A0A4P7W3W7</accession>
<keyword evidence="3" id="KW-1185">Reference proteome</keyword>
<dbReference type="KEGG" id="ddb:E7747_07480"/>
<feature type="transmembrane region" description="Helical" evidence="1">
    <location>
        <begin position="12"/>
        <end position="31"/>
    </location>
</feature>
<reference evidence="3" key="1">
    <citation type="submission" date="2019-02" db="EMBL/GenBank/DDBJ databases">
        <title>Isolation and identification of novel species under the genus Muribaculum.</title>
        <authorList>
            <person name="Miyake S."/>
            <person name="Ding Y."/>
            <person name="Low A."/>
            <person name="Soh M."/>
            <person name="Seedorf H."/>
        </authorList>
    </citation>
    <scope>NUCLEOTIDE SEQUENCE [LARGE SCALE GENOMIC DNA]</scope>
    <source>
        <strain evidence="3">H5</strain>
    </source>
</reference>
<organism evidence="2 3">
    <name type="scientific">Duncaniella dubosii</name>
    <dbReference type="NCBI Taxonomy" id="2518971"/>
    <lineage>
        <taxon>Bacteria</taxon>
        <taxon>Pseudomonadati</taxon>
        <taxon>Bacteroidota</taxon>
        <taxon>Bacteroidia</taxon>
        <taxon>Bacteroidales</taxon>
        <taxon>Muribaculaceae</taxon>
        <taxon>Duncaniella</taxon>
    </lineage>
</organism>
<gene>
    <name evidence="2" type="ORF">E7747_07480</name>
</gene>
<dbReference type="AlphaFoldDB" id="A0A4P7W3W7"/>
<name>A0A4P7W3W7_9BACT</name>
<dbReference type="RefSeq" id="WP_123613430.1">
    <property type="nucleotide sequence ID" value="NZ_CAXHQF010000024.1"/>
</dbReference>
<dbReference type="Proteomes" id="UP000297149">
    <property type="component" value="Chromosome"/>
</dbReference>
<evidence type="ECO:0000313" key="3">
    <source>
        <dbReference type="Proteomes" id="UP000297149"/>
    </source>
</evidence>